<dbReference type="CDD" id="cd03498">
    <property type="entry name" value="SQR_TypeB_2_TM"/>
    <property type="match status" value="1"/>
</dbReference>
<evidence type="ECO:0000313" key="2">
    <source>
        <dbReference type="EMBL" id="GGP05600.1"/>
    </source>
</evidence>
<accession>A0ABQ2NN86</accession>
<dbReference type="Gene3D" id="1.20.1300.10">
    <property type="entry name" value="Fumarate reductase/succinate dehydrogenase, transmembrane subunit"/>
    <property type="match status" value="1"/>
</dbReference>
<protein>
    <submittedName>
        <fullName evidence="2">Succinate dehydrogenase</fullName>
    </submittedName>
</protein>
<keyword evidence="1" id="KW-0472">Membrane</keyword>
<dbReference type="SUPFAM" id="SSF81343">
    <property type="entry name" value="Fumarate reductase respiratory complex transmembrane subunits"/>
    <property type="match status" value="1"/>
</dbReference>
<dbReference type="RefSeq" id="WP_188618210.1">
    <property type="nucleotide sequence ID" value="NZ_BMLV01000005.1"/>
</dbReference>
<reference evidence="3" key="1">
    <citation type="journal article" date="2019" name="Int. J. Syst. Evol. Microbiol.">
        <title>The Global Catalogue of Microorganisms (GCM) 10K type strain sequencing project: providing services to taxonomists for standard genome sequencing and annotation.</title>
        <authorList>
            <consortium name="The Broad Institute Genomics Platform"/>
            <consortium name="The Broad Institute Genome Sequencing Center for Infectious Disease"/>
            <person name="Wu L."/>
            <person name="Ma J."/>
        </authorList>
    </citation>
    <scope>NUCLEOTIDE SEQUENCE [LARGE SCALE GENOMIC DNA]</scope>
    <source>
        <strain evidence="3">CGMCC 1.7656</strain>
    </source>
</reference>
<dbReference type="NCBIfam" id="TIGR02046">
    <property type="entry name" value="sdhC_b558_fam"/>
    <property type="match status" value="1"/>
</dbReference>
<keyword evidence="3" id="KW-1185">Reference proteome</keyword>
<evidence type="ECO:0000256" key="1">
    <source>
        <dbReference type="SAM" id="Phobius"/>
    </source>
</evidence>
<sequence>MAGLTQSTIGRKFLMALSAMFLLIFLLIHLSVNLLSLFGEEGPFNAASHFMGYNPLIQFAMQPVLIAGVVFHFVMGFVLEIKNKNARPVKYAVAKNSGNSTWMSRNMIISGAVILAFLGVHFYDFWVHEMNYKYLEGLAIDEGRYWEELHAKFADPIRVAFYVISFVLLGLHLSHGFQSSFQSIGARHPKYLKCVNTLGTWYSILIPLGFIIVAVFHFVTQ</sequence>
<evidence type="ECO:0000313" key="3">
    <source>
        <dbReference type="Proteomes" id="UP000620064"/>
    </source>
</evidence>
<proteinExistence type="predicted"/>
<name>A0ABQ2NN86_9FLAO</name>
<comment type="caution">
    <text evidence="2">The sequence shown here is derived from an EMBL/GenBank/DDBJ whole genome shotgun (WGS) entry which is preliminary data.</text>
</comment>
<keyword evidence="1" id="KW-1133">Transmembrane helix</keyword>
<dbReference type="EMBL" id="BMLV01000005">
    <property type="protein sequence ID" value="GGP05600.1"/>
    <property type="molecule type" value="Genomic_DNA"/>
</dbReference>
<feature type="transmembrane region" description="Helical" evidence="1">
    <location>
        <begin position="12"/>
        <end position="39"/>
    </location>
</feature>
<feature type="transmembrane region" description="Helical" evidence="1">
    <location>
        <begin position="159"/>
        <end position="177"/>
    </location>
</feature>
<organism evidence="2 3">
    <name type="scientific">Cloacibacterium rupense</name>
    <dbReference type="NCBI Taxonomy" id="517423"/>
    <lineage>
        <taxon>Bacteria</taxon>
        <taxon>Pseudomonadati</taxon>
        <taxon>Bacteroidota</taxon>
        <taxon>Flavobacteriia</taxon>
        <taxon>Flavobacteriales</taxon>
        <taxon>Weeksellaceae</taxon>
    </lineage>
</organism>
<dbReference type="Proteomes" id="UP000620064">
    <property type="component" value="Unassembled WGS sequence"/>
</dbReference>
<feature type="transmembrane region" description="Helical" evidence="1">
    <location>
        <begin position="198"/>
        <end position="219"/>
    </location>
</feature>
<feature type="transmembrane region" description="Helical" evidence="1">
    <location>
        <begin position="102"/>
        <end position="123"/>
    </location>
</feature>
<dbReference type="InterPro" id="IPR011138">
    <property type="entry name" value="Cytochrome_b-558"/>
</dbReference>
<feature type="transmembrane region" description="Helical" evidence="1">
    <location>
        <begin position="59"/>
        <end position="81"/>
    </location>
</feature>
<gene>
    <name evidence="2" type="primary">sdhC</name>
    <name evidence="2" type="ORF">GCM10010992_22330</name>
</gene>
<keyword evidence="1" id="KW-0812">Transmembrane</keyword>
<dbReference type="InterPro" id="IPR034804">
    <property type="entry name" value="SQR/QFR_C/D"/>
</dbReference>